<feature type="transmembrane region" description="Helical" evidence="5">
    <location>
        <begin position="353"/>
        <end position="375"/>
    </location>
</feature>
<feature type="domain" description="Major facilitator superfamily (MFS) profile" evidence="6">
    <location>
        <begin position="169"/>
        <end position="457"/>
    </location>
</feature>
<dbReference type="RefSeq" id="WP_065248185.1">
    <property type="nucleotide sequence ID" value="NZ_CP012117.1"/>
</dbReference>
<feature type="transmembrane region" description="Helical" evidence="5">
    <location>
        <begin position="107"/>
        <end position="126"/>
    </location>
</feature>
<dbReference type="InterPro" id="IPR011701">
    <property type="entry name" value="MFS"/>
</dbReference>
<dbReference type="EMBL" id="CP012117">
    <property type="protein sequence ID" value="ANP28139.1"/>
    <property type="molecule type" value="Genomic_DNA"/>
</dbReference>
<dbReference type="Proteomes" id="UP000092596">
    <property type="component" value="Chromosome"/>
</dbReference>
<gene>
    <name evidence="7" type="ORF">DAD186_15890</name>
</gene>
<evidence type="ECO:0000313" key="7">
    <source>
        <dbReference type="EMBL" id="ANP28139.1"/>
    </source>
</evidence>
<dbReference type="GO" id="GO:0005886">
    <property type="term" value="C:plasma membrane"/>
    <property type="evidence" value="ECO:0007669"/>
    <property type="project" value="UniProtKB-SubCell"/>
</dbReference>
<name>A0A1B0ZJL6_9MICO</name>
<evidence type="ECO:0000313" key="8">
    <source>
        <dbReference type="Proteomes" id="UP000092596"/>
    </source>
</evidence>
<feature type="transmembrane region" description="Helical" evidence="5">
    <location>
        <begin position="48"/>
        <end position="70"/>
    </location>
</feature>
<dbReference type="Gene3D" id="1.20.1250.20">
    <property type="entry name" value="MFS general substrate transporter like domains"/>
    <property type="match status" value="1"/>
</dbReference>
<protein>
    <recommendedName>
        <fullName evidence="6">Major facilitator superfamily (MFS) profile domain-containing protein</fullName>
    </recommendedName>
</protein>
<organism evidence="7 8">
    <name type="scientific">Dermabacter vaginalis</name>
    <dbReference type="NCBI Taxonomy" id="1630135"/>
    <lineage>
        <taxon>Bacteria</taxon>
        <taxon>Bacillati</taxon>
        <taxon>Actinomycetota</taxon>
        <taxon>Actinomycetes</taxon>
        <taxon>Micrococcales</taxon>
        <taxon>Dermabacteraceae</taxon>
        <taxon>Dermabacter</taxon>
    </lineage>
</organism>
<reference evidence="7 8" key="1">
    <citation type="submission" date="2015-06" db="EMBL/GenBank/DDBJ databases">
        <title>Investigation of pathophysiology for high-risk pregnancy and development of treatment modality based on it.</title>
        <authorList>
            <person name="Kim B.-C."/>
            <person name="Lim S."/>
        </authorList>
    </citation>
    <scope>NUCLEOTIDE SEQUENCE [LARGE SCALE GENOMIC DNA]</scope>
    <source>
        <strain evidence="7 8">AD1-86</strain>
    </source>
</reference>
<evidence type="ECO:0000256" key="5">
    <source>
        <dbReference type="SAM" id="Phobius"/>
    </source>
</evidence>
<evidence type="ECO:0000256" key="2">
    <source>
        <dbReference type="ARBA" id="ARBA00022692"/>
    </source>
</evidence>
<comment type="subcellular location">
    <subcellularLocation>
        <location evidence="1">Cell membrane</location>
        <topology evidence="1">Multi-pass membrane protein</topology>
    </subcellularLocation>
</comment>
<feature type="transmembrane region" description="Helical" evidence="5">
    <location>
        <begin position="416"/>
        <end position="437"/>
    </location>
</feature>
<dbReference type="InterPro" id="IPR036259">
    <property type="entry name" value="MFS_trans_sf"/>
</dbReference>
<keyword evidence="4 5" id="KW-0472">Membrane</keyword>
<dbReference type="STRING" id="1630135.DAD186_15890"/>
<proteinExistence type="predicted"/>
<dbReference type="GO" id="GO:0022857">
    <property type="term" value="F:transmembrane transporter activity"/>
    <property type="evidence" value="ECO:0007669"/>
    <property type="project" value="InterPro"/>
</dbReference>
<evidence type="ECO:0000256" key="3">
    <source>
        <dbReference type="ARBA" id="ARBA00022989"/>
    </source>
</evidence>
<dbReference type="KEGG" id="dva:DAD186_15890"/>
<feature type="transmembrane region" description="Helical" evidence="5">
    <location>
        <begin position="20"/>
        <end position="42"/>
    </location>
</feature>
<feature type="transmembrane region" description="Helical" evidence="5">
    <location>
        <begin position="387"/>
        <end position="410"/>
    </location>
</feature>
<dbReference type="Pfam" id="PF07690">
    <property type="entry name" value="MFS_1"/>
    <property type="match status" value="2"/>
</dbReference>
<feature type="transmembrane region" description="Helical" evidence="5">
    <location>
        <begin position="302"/>
        <end position="324"/>
    </location>
</feature>
<feature type="transmembrane region" description="Helical" evidence="5">
    <location>
        <begin position="168"/>
        <end position="187"/>
    </location>
</feature>
<dbReference type="AlphaFoldDB" id="A0A1B0ZJL6"/>
<evidence type="ECO:0000256" key="1">
    <source>
        <dbReference type="ARBA" id="ARBA00004651"/>
    </source>
</evidence>
<feature type="transmembrane region" description="Helical" evidence="5">
    <location>
        <begin position="264"/>
        <end position="290"/>
    </location>
</feature>
<feature type="transmembrane region" description="Helical" evidence="5">
    <location>
        <begin position="82"/>
        <end position="101"/>
    </location>
</feature>
<dbReference type="PANTHER" id="PTHR23542">
    <property type="match status" value="1"/>
</dbReference>
<accession>A0A1B0ZJL6</accession>
<keyword evidence="2 5" id="KW-0812">Transmembrane</keyword>
<sequence length="457" mass="47592">MALSVYRDVLQLPKAPSIYLLGFLARFPFSATGLVLTLHTVMSLGQNYMMAGFVVTSSTLGAAISAPWRGRLMDTKGLKRTLIPPIIVNLVFWAIAPFLPFAILLPAVFVAGLFSIPVFSIVRTSLSVVTPATMRKSAFALDSVITEFVFMLGPAAGTLLVFTWGSHVAMWVIGAAVVIAGIGLMIVDPPLSSDDIVLPARIPEPLEVAETGLERSPAAVAERIAYENTQTGQMMALTEADLGVSDSESARALDEARSLARKQLLSLGGIAILVATVVGSIILVAGDLGIVALMEGLGHKDFIGPVIAIWCLGSAIGGLAYGAMSRDIHPLWVLFGLSIVTMPIALVSNLPTAFILCFISGLGIAPSIASTGEAISRRVPEIARGEAMGWHGSAMTIGSSLGSPLVGIIIDVGGAGTAFFSAGLIGLVVAVGGLVAMRVHRSRVRARAAKELGIEAA</sequence>
<dbReference type="InterPro" id="IPR020846">
    <property type="entry name" value="MFS_dom"/>
</dbReference>
<keyword evidence="3 5" id="KW-1133">Transmembrane helix</keyword>
<evidence type="ECO:0000256" key="4">
    <source>
        <dbReference type="ARBA" id="ARBA00023136"/>
    </source>
</evidence>
<dbReference type="SUPFAM" id="SSF103473">
    <property type="entry name" value="MFS general substrate transporter"/>
    <property type="match status" value="1"/>
</dbReference>
<feature type="transmembrane region" description="Helical" evidence="5">
    <location>
        <begin position="138"/>
        <end position="162"/>
    </location>
</feature>
<feature type="transmembrane region" description="Helical" evidence="5">
    <location>
        <begin position="331"/>
        <end position="347"/>
    </location>
</feature>
<evidence type="ECO:0000259" key="6">
    <source>
        <dbReference type="PROSITE" id="PS50850"/>
    </source>
</evidence>
<dbReference type="PROSITE" id="PS50850">
    <property type="entry name" value="MFS"/>
    <property type="match status" value="1"/>
</dbReference>
<dbReference type="PANTHER" id="PTHR23542:SF1">
    <property type="entry name" value="MAJOR FACILITATOR SUPERFAMILY (MFS) PROFILE DOMAIN-CONTAINING PROTEIN"/>
    <property type="match status" value="1"/>
</dbReference>